<evidence type="ECO:0000256" key="4">
    <source>
        <dbReference type="SAM" id="Phobius"/>
    </source>
</evidence>
<protein>
    <submittedName>
        <fullName evidence="6">FAD-dependent monooxygenase</fullName>
    </submittedName>
</protein>
<sequence>MTARTPASSTRTALVIGGGIAGMVVAMALHKAGIEARVYEAYDSRPSDRGGSRLGGGMTIAPNGQQALEAIDAAETVSAIGTPVTALGLRSWTGRHLAQLAPPADLPTTRFVWRTELHEAITAEAERREIPIHRGKRLLDATDTGAGVTARFSDGSLAKADILIGADGLRSTVRSLIDPSAPKPHYAGMLTFTARVQKTELPSTEGVLYMCYGKRAYFGYQIFDDGSAAWFANLPHREPMTQAEVQAVGAGEWLKRLGEAFTDDRTPAPDLLADTAPEDLVTTGPTETMPPVHTWSRGRMILIGDAAHAMSPTSGQGVSLASEGAVELARCLRDLPHGKAFKAYESLRRPRVDRILKHTTATPTATSAAARTAAPKPAGPFSRALRDALLPVATKVGGGGGAVWGAWQFEHRIDWDERVE</sequence>
<dbReference type="Proteomes" id="UP001501637">
    <property type="component" value="Unassembled WGS sequence"/>
</dbReference>
<feature type="compositionally biased region" description="Low complexity" evidence="3">
    <location>
        <begin position="359"/>
        <end position="376"/>
    </location>
</feature>
<evidence type="ECO:0000313" key="6">
    <source>
        <dbReference type="EMBL" id="GAA3121563.1"/>
    </source>
</evidence>
<dbReference type="SUPFAM" id="SSF51905">
    <property type="entry name" value="FAD/NAD(P)-binding domain"/>
    <property type="match status" value="1"/>
</dbReference>
<dbReference type="EMBL" id="BAAAUG010000090">
    <property type="protein sequence ID" value="GAA3121563.1"/>
    <property type="molecule type" value="Genomic_DNA"/>
</dbReference>
<feature type="transmembrane region" description="Helical" evidence="4">
    <location>
        <begin position="12"/>
        <end position="29"/>
    </location>
</feature>
<evidence type="ECO:0000256" key="2">
    <source>
        <dbReference type="ARBA" id="ARBA00023033"/>
    </source>
</evidence>
<dbReference type="Gene3D" id="3.50.50.60">
    <property type="entry name" value="FAD/NAD(P)-binding domain"/>
    <property type="match status" value="1"/>
</dbReference>
<dbReference type="PANTHER" id="PTHR13789:SF309">
    <property type="entry name" value="PUTATIVE (AFU_ORTHOLOGUE AFUA_6G14510)-RELATED"/>
    <property type="match status" value="1"/>
</dbReference>
<comment type="caution">
    <text evidence="6">The sequence shown here is derived from an EMBL/GenBank/DDBJ whole genome shotgun (WGS) entry which is preliminary data.</text>
</comment>
<keyword evidence="7" id="KW-1185">Reference proteome</keyword>
<dbReference type="RefSeq" id="WP_344523991.1">
    <property type="nucleotide sequence ID" value="NZ_BAAAUG010000090.1"/>
</dbReference>
<keyword evidence="4" id="KW-0472">Membrane</keyword>
<name>A0ABP6MPI0_9ACTN</name>
<dbReference type="InterPro" id="IPR036188">
    <property type="entry name" value="FAD/NAD-bd_sf"/>
</dbReference>
<keyword evidence="2 6" id="KW-0503">Monooxygenase</keyword>
<keyword evidence="4" id="KW-1133">Transmembrane helix</keyword>
<dbReference type="PRINTS" id="PR00420">
    <property type="entry name" value="RNGMNOXGNASE"/>
</dbReference>
<evidence type="ECO:0000256" key="1">
    <source>
        <dbReference type="ARBA" id="ARBA00023002"/>
    </source>
</evidence>
<evidence type="ECO:0000313" key="7">
    <source>
        <dbReference type="Proteomes" id="UP001501637"/>
    </source>
</evidence>
<feature type="region of interest" description="Disordered" evidence="3">
    <location>
        <begin position="359"/>
        <end position="379"/>
    </location>
</feature>
<dbReference type="InterPro" id="IPR050493">
    <property type="entry name" value="FAD-dep_Monooxygenase_BioMet"/>
</dbReference>
<feature type="domain" description="FAD-binding" evidence="5">
    <location>
        <begin position="13"/>
        <end position="357"/>
    </location>
</feature>
<reference evidence="7" key="1">
    <citation type="journal article" date="2019" name="Int. J. Syst. Evol. Microbiol.">
        <title>The Global Catalogue of Microorganisms (GCM) 10K type strain sequencing project: providing services to taxonomists for standard genome sequencing and annotation.</title>
        <authorList>
            <consortium name="The Broad Institute Genomics Platform"/>
            <consortium name="The Broad Institute Genome Sequencing Center for Infectious Disease"/>
            <person name="Wu L."/>
            <person name="Ma J."/>
        </authorList>
    </citation>
    <scope>NUCLEOTIDE SEQUENCE [LARGE SCALE GENOMIC DNA]</scope>
    <source>
        <strain evidence="7">JCM 9092</strain>
    </source>
</reference>
<keyword evidence="1" id="KW-0560">Oxidoreductase</keyword>
<gene>
    <name evidence="6" type="ORF">GCM10010449_49320</name>
</gene>
<evidence type="ECO:0000259" key="5">
    <source>
        <dbReference type="Pfam" id="PF01494"/>
    </source>
</evidence>
<dbReference type="InterPro" id="IPR002938">
    <property type="entry name" value="FAD-bd"/>
</dbReference>
<dbReference type="PANTHER" id="PTHR13789">
    <property type="entry name" value="MONOOXYGENASE"/>
    <property type="match status" value="1"/>
</dbReference>
<organism evidence="6 7">
    <name type="scientific">Streptomyces rectiviolaceus</name>
    <dbReference type="NCBI Taxonomy" id="332591"/>
    <lineage>
        <taxon>Bacteria</taxon>
        <taxon>Bacillati</taxon>
        <taxon>Actinomycetota</taxon>
        <taxon>Actinomycetes</taxon>
        <taxon>Kitasatosporales</taxon>
        <taxon>Streptomycetaceae</taxon>
        <taxon>Streptomyces</taxon>
    </lineage>
</organism>
<dbReference type="GO" id="GO:0004497">
    <property type="term" value="F:monooxygenase activity"/>
    <property type="evidence" value="ECO:0007669"/>
    <property type="project" value="UniProtKB-KW"/>
</dbReference>
<dbReference type="Pfam" id="PF01494">
    <property type="entry name" value="FAD_binding_3"/>
    <property type="match status" value="1"/>
</dbReference>
<evidence type="ECO:0000256" key="3">
    <source>
        <dbReference type="SAM" id="MobiDB-lite"/>
    </source>
</evidence>
<accession>A0ABP6MPI0</accession>
<proteinExistence type="predicted"/>
<keyword evidence="4" id="KW-0812">Transmembrane</keyword>